<dbReference type="EMBL" id="BSPX01000045">
    <property type="protein sequence ID" value="GLT23368.1"/>
    <property type="molecule type" value="Genomic_DNA"/>
</dbReference>
<organism evidence="1 2">
    <name type="scientific">Zoogloea oryzae</name>
    <dbReference type="NCBI Taxonomy" id="310767"/>
    <lineage>
        <taxon>Bacteria</taxon>
        <taxon>Pseudomonadati</taxon>
        <taxon>Pseudomonadota</taxon>
        <taxon>Betaproteobacteria</taxon>
        <taxon>Rhodocyclales</taxon>
        <taxon>Zoogloeaceae</taxon>
        <taxon>Zoogloea</taxon>
    </lineage>
</organism>
<dbReference type="Gene3D" id="3.40.190.10">
    <property type="entry name" value="Periplasmic binding protein-like II"/>
    <property type="match status" value="1"/>
</dbReference>
<reference evidence="2" key="1">
    <citation type="journal article" date="2019" name="Int. J. Syst. Evol. Microbiol.">
        <title>The Global Catalogue of Microorganisms (GCM) 10K type strain sequencing project: providing services to taxonomists for standard genome sequencing and annotation.</title>
        <authorList>
            <consortium name="The Broad Institute Genomics Platform"/>
            <consortium name="The Broad Institute Genome Sequencing Center for Infectious Disease"/>
            <person name="Wu L."/>
            <person name="Ma J."/>
        </authorList>
    </citation>
    <scope>NUCLEOTIDE SEQUENCE [LARGE SCALE GENOMIC DNA]</scope>
    <source>
        <strain evidence="2">NBRC 102407</strain>
    </source>
</reference>
<keyword evidence="2" id="KW-1185">Reference proteome</keyword>
<gene>
    <name evidence="1" type="ORF">GCM10007933_28330</name>
</gene>
<comment type="caution">
    <text evidence="1">The sequence shown here is derived from an EMBL/GenBank/DDBJ whole genome shotgun (WGS) entry which is preliminary data.</text>
</comment>
<evidence type="ECO:0008006" key="3">
    <source>
        <dbReference type="Google" id="ProtNLM"/>
    </source>
</evidence>
<evidence type="ECO:0000313" key="2">
    <source>
        <dbReference type="Proteomes" id="UP001157167"/>
    </source>
</evidence>
<evidence type="ECO:0000313" key="1">
    <source>
        <dbReference type="EMBL" id="GLT23368.1"/>
    </source>
</evidence>
<sequence length="242" mass="26488">MASEFKLSVCPHDTAKNLLGWFTLNTYLQRNLGIGIHFEPQDNFLVERQAVLENSFHVVYANPFSALCYARDKGFVPVARPAGVNDETIVVTRAGAAVPDAPRIASATDKLVIHDLGLQVLRREGLDVAGADFRFVGNHLNAAKAVLQGEADLGFVFNETWSGLSAATRDQLQVVGESRDGAAFHCFMVAPAWADKREAIQRILCAMHQDPAGLRVLDDLHFKRFEPIDETHLAPLATLIGA</sequence>
<accession>A0ABQ6FCM9</accession>
<name>A0ABQ6FCM9_9RHOO</name>
<dbReference type="RefSeq" id="WP_284188573.1">
    <property type="nucleotide sequence ID" value="NZ_BSPX01000045.1"/>
</dbReference>
<dbReference type="Proteomes" id="UP001157167">
    <property type="component" value="Unassembled WGS sequence"/>
</dbReference>
<proteinExistence type="predicted"/>
<dbReference type="Pfam" id="PF12974">
    <property type="entry name" value="Phosphonate-bd"/>
    <property type="match status" value="1"/>
</dbReference>
<dbReference type="SUPFAM" id="SSF53850">
    <property type="entry name" value="Periplasmic binding protein-like II"/>
    <property type="match status" value="1"/>
</dbReference>
<protein>
    <recommendedName>
        <fullName evidence="3">Phosphate ABC transporter substrate-binding protein</fullName>
    </recommendedName>
</protein>